<evidence type="ECO:0000313" key="9">
    <source>
        <dbReference type="EMBL" id="VAV87442.1"/>
    </source>
</evidence>
<dbReference type="PANTHER" id="PTHR43071:SF1">
    <property type="entry name" value="2-AMINO-4-HYDROXY-6-HYDROXYMETHYLDIHYDROPTERIDINE PYROPHOSPHOKINASE"/>
    <property type="match status" value="1"/>
</dbReference>
<dbReference type="AlphaFoldDB" id="A0A3B0R4K1"/>
<feature type="domain" description="7,8-dihydro-6-hydroxymethylpterin-pyrophosphokinase" evidence="8">
    <location>
        <begin position="7"/>
        <end position="148"/>
    </location>
</feature>
<evidence type="ECO:0000256" key="6">
    <source>
        <dbReference type="ARBA" id="ARBA00022840"/>
    </source>
</evidence>
<evidence type="ECO:0000256" key="4">
    <source>
        <dbReference type="ARBA" id="ARBA00022741"/>
    </source>
</evidence>
<name>A0A3B0R4K1_9ZZZZ</name>
<evidence type="ECO:0000256" key="2">
    <source>
        <dbReference type="ARBA" id="ARBA00013253"/>
    </source>
</evidence>
<accession>A0A3B0R4K1</accession>
<dbReference type="EMBL" id="UOED01000025">
    <property type="protein sequence ID" value="VAV87442.1"/>
    <property type="molecule type" value="Genomic_DNA"/>
</dbReference>
<dbReference type="GO" id="GO:0016301">
    <property type="term" value="F:kinase activity"/>
    <property type="evidence" value="ECO:0007669"/>
    <property type="project" value="UniProtKB-KW"/>
</dbReference>
<dbReference type="EC" id="2.7.6.3" evidence="2"/>
<keyword evidence="4" id="KW-0547">Nucleotide-binding</keyword>
<keyword evidence="5 9" id="KW-0418">Kinase</keyword>
<organism evidence="9">
    <name type="scientific">hydrothermal vent metagenome</name>
    <dbReference type="NCBI Taxonomy" id="652676"/>
    <lineage>
        <taxon>unclassified sequences</taxon>
        <taxon>metagenomes</taxon>
        <taxon>ecological metagenomes</taxon>
    </lineage>
</organism>
<dbReference type="SUPFAM" id="SSF55083">
    <property type="entry name" value="6-hydroxymethyl-7,8-dihydropterin pyrophosphokinase, HPPK"/>
    <property type="match status" value="1"/>
</dbReference>
<proteinExistence type="predicted"/>
<evidence type="ECO:0000256" key="7">
    <source>
        <dbReference type="ARBA" id="ARBA00022909"/>
    </source>
</evidence>
<dbReference type="UniPathway" id="UPA00077">
    <property type="reaction ID" value="UER00155"/>
</dbReference>
<dbReference type="CDD" id="cd00483">
    <property type="entry name" value="HPPK"/>
    <property type="match status" value="1"/>
</dbReference>
<dbReference type="GO" id="GO:0046654">
    <property type="term" value="P:tetrahydrofolate biosynthetic process"/>
    <property type="evidence" value="ECO:0007669"/>
    <property type="project" value="UniProtKB-UniPathway"/>
</dbReference>
<keyword evidence="7" id="KW-0289">Folate biosynthesis</keyword>
<evidence type="ECO:0000256" key="3">
    <source>
        <dbReference type="ARBA" id="ARBA00022679"/>
    </source>
</evidence>
<comment type="pathway">
    <text evidence="1">Cofactor biosynthesis; tetrahydrofolate biosynthesis; 2-amino-4-hydroxy-6-hydroxymethyl-7,8-dihydropteridine diphosphate from 7,8-dihydroneopterin triphosphate: step 4/4.</text>
</comment>
<dbReference type="InterPro" id="IPR035907">
    <property type="entry name" value="Hppk_sf"/>
</dbReference>
<dbReference type="PANTHER" id="PTHR43071">
    <property type="entry name" value="2-AMINO-4-HYDROXY-6-HYDROXYMETHYLDIHYDROPTERIDINE PYROPHOSPHOKINASE"/>
    <property type="match status" value="1"/>
</dbReference>
<sequence length="180" mass="20078">MEKNIAFIGLGSNLGGTEFDGPRGVLEAAISEMPNMGISVKKISPFYESAPVPMSDQPWFVNAVVAVETPLCARELLHNLHEIEARLGRTRRIRWEARIIDLDIIAFGDLIVPTDGKWPNGAPKEMIIPHPRLHERLFVLKPLMDICPDWTHPALGLSVNELYGRVKKGGNQSLRPVIEK</sequence>
<keyword evidence="3 9" id="KW-0808">Transferase</keyword>
<dbReference type="NCBIfam" id="TIGR01498">
    <property type="entry name" value="folK"/>
    <property type="match status" value="1"/>
</dbReference>
<dbReference type="GO" id="GO:0005524">
    <property type="term" value="F:ATP binding"/>
    <property type="evidence" value="ECO:0007669"/>
    <property type="project" value="UniProtKB-KW"/>
</dbReference>
<protein>
    <recommendedName>
        <fullName evidence="2">2-amino-4-hydroxy-6-hydroxymethyldihydropteridine diphosphokinase</fullName>
        <ecNumber evidence="2">2.7.6.3</ecNumber>
    </recommendedName>
</protein>
<reference evidence="9" key="1">
    <citation type="submission" date="2018-06" db="EMBL/GenBank/DDBJ databases">
        <authorList>
            <person name="Zhirakovskaya E."/>
        </authorList>
    </citation>
    <scope>NUCLEOTIDE SEQUENCE</scope>
</reference>
<dbReference type="GO" id="GO:0046656">
    <property type="term" value="P:folic acid biosynthetic process"/>
    <property type="evidence" value="ECO:0007669"/>
    <property type="project" value="UniProtKB-KW"/>
</dbReference>
<evidence type="ECO:0000256" key="1">
    <source>
        <dbReference type="ARBA" id="ARBA00005051"/>
    </source>
</evidence>
<dbReference type="Pfam" id="PF01288">
    <property type="entry name" value="HPPK"/>
    <property type="match status" value="1"/>
</dbReference>
<dbReference type="InterPro" id="IPR000550">
    <property type="entry name" value="Hppk"/>
</dbReference>
<dbReference type="Gene3D" id="3.30.70.560">
    <property type="entry name" value="7,8-Dihydro-6-hydroxymethylpterin-pyrophosphokinase HPPK"/>
    <property type="match status" value="1"/>
</dbReference>
<gene>
    <name evidence="9" type="ORF">MNBD_ALPHA02-1921</name>
</gene>
<evidence type="ECO:0000256" key="5">
    <source>
        <dbReference type="ARBA" id="ARBA00022777"/>
    </source>
</evidence>
<keyword evidence="6" id="KW-0067">ATP-binding</keyword>
<dbReference type="GO" id="GO:0003848">
    <property type="term" value="F:2-amino-4-hydroxy-6-hydroxymethyldihydropteridine diphosphokinase activity"/>
    <property type="evidence" value="ECO:0007669"/>
    <property type="project" value="UniProtKB-EC"/>
</dbReference>
<evidence type="ECO:0000259" key="8">
    <source>
        <dbReference type="Pfam" id="PF01288"/>
    </source>
</evidence>